<name>A0A7E4W8G3_PANRE</name>
<dbReference type="WBParaSite" id="Pan_g8221.t1">
    <property type="protein sequence ID" value="Pan_g8221.t1"/>
    <property type="gene ID" value="Pan_g8221"/>
</dbReference>
<sequence>MEGAGTAGGDTFRQDMEDDLVSVAKIYGRTSMPGRNERSSFDCGPAVSPLHNTEPTIRHPSSPTTVTAPPSPLPWDSFKKSSSSTSKPTNPEDDSIAIVTDDAFNITPITPSPIHRHSPLNEAFRELRTTSAPTPTIKTPKPLNRRLSMIPSYRESPKPSPLKPFIFQHCPAKDDHKNDNSKCASCGLTYKEYRMKAIEESKKHYAYRSRNQARSRNEMKEHLSSCSSDLRKCIANANLDNRFLDFEEAPPAELKTPKTTRVSRQPSIVESVTPKKPRSSRNSRKI</sequence>
<dbReference type="AlphaFoldDB" id="A0A7E4W8G3"/>
<proteinExistence type="predicted"/>
<evidence type="ECO:0000313" key="2">
    <source>
        <dbReference type="Proteomes" id="UP000492821"/>
    </source>
</evidence>
<organism evidence="2 3">
    <name type="scientific">Panagrellus redivivus</name>
    <name type="common">Microworm</name>
    <dbReference type="NCBI Taxonomy" id="6233"/>
    <lineage>
        <taxon>Eukaryota</taxon>
        <taxon>Metazoa</taxon>
        <taxon>Ecdysozoa</taxon>
        <taxon>Nematoda</taxon>
        <taxon>Chromadorea</taxon>
        <taxon>Rhabditida</taxon>
        <taxon>Tylenchina</taxon>
        <taxon>Panagrolaimomorpha</taxon>
        <taxon>Panagrolaimoidea</taxon>
        <taxon>Panagrolaimidae</taxon>
        <taxon>Panagrellus</taxon>
    </lineage>
</organism>
<accession>A0A7E4W8G3</accession>
<feature type="region of interest" description="Disordered" evidence="1">
    <location>
        <begin position="28"/>
        <end position="97"/>
    </location>
</feature>
<feature type="region of interest" description="Disordered" evidence="1">
    <location>
        <begin position="248"/>
        <end position="286"/>
    </location>
</feature>
<protein>
    <submittedName>
        <fullName evidence="3">DBF4-type domain-containing protein</fullName>
    </submittedName>
</protein>
<evidence type="ECO:0000256" key="1">
    <source>
        <dbReference type="SAM" id="MobiDB-lite"/>
    </source>
</evidence>
<dbReference type="Proteomes" id="UP000492821">
    <property type="component" value="Unassembled WGS sequence"/>
</dbReference>
<feature type="compositionally biased region" description="Polar residues" evidence="1">
    <location>
        <begin position="257"/>
        <end position="270"/>
    </location>
</feature>
<reference evidence="2" key="1">
    <citation type="journal article" date="2013" name="Genetics">
        <title>The draft genome and transcriptome of Panagrellus redivivus are shaped by the harsh demands of a free-living lifestyle.</title>
        <authorList>
            <person name="Srinivasan J."/>
            <person name="Dillman A.R."/>
            <person name="Macchietto M.G."/>
            <person name="Heikkinen L."/>
            <person name="Lakso M."/>
            <person name="Fracchia K.M."/>
            <person name="Antoshechkin I."/>
            <person name="Mortazavi A."/>
            <person name="Wong G."/>
            <person name="Sternberg P.W."/>
        </authorList>
    </citation>
    <scope>NUCLEOTIDE SEQUENCE [LARGE SCALE GENOMIC DNA]</scope>
    <source>
        <strain evidence="2">MT8872</strain>
    </source>
</reference>
<feature type="compositionally biased region" description="Basic residues" evidence="1">
    <location>
        <begin position="275"/>
        <end position="286"/>
    </location>
</feature>
<evidence type="ECO:0000313" key="3">
    <source>
        <dbReference type="WBParaSite" id="Pan_g8221.t1"/>
    </source>
</evidence>
<keyword evidence="2" id="KW-1185">Reference proteome</keyword>
<reference evidence="3" key="2">
    <citation type="submission" date="2020-10" db="UniProtKB">
        <authorList>
            <consortium name="WormBaseParasite"/>
        </authorList>
    </citation>
    <scope>IDENTIFICATION</scope>
</reference>